<dbReference type="NCBIfam" id="TIGR01496">
    <property type="entry name" value="DHPS"/>
    <property type="match status" value="1"/>
</dbReference>
<comment type="cofactor">
    <cofactor evidence="2 13">
        <name>Mg(2+)</name>
        <dbReference type="ChEBI" id="CHEBI:18420"/>
    </cofactor>
</comment>
<comment type="pathway">
    <text evidence="3 13">Cofactor biosynthesis; tetrahydrofolate biosynthesis; 7,8-dihydrofolate from 2-amino-4-hydroxy-6-hydroxymethyl-7,8-dihydropteridine diphosphate and 4-aminobenzoate: step 1/2.</text>
</comment>
<dbReference type="GO" id="GO:0005829">
    <property type="term" value="C:cytosol"/>
    <property type="evidence" value="ECO:0007669"/>
    <property type="project" value="TreeGrafter"/>
</dbReference>
<comment type="similarity">
    <text evidence="4 13">Belongs to the DHPS family.</text>
</comment>
<dbReference type="EMBL" id="PTJA01000012">
    <property type="protein sequence ID" value="PPK78874.1"/>
    <property type="molecule type" value="Genomic_DNA"/>
</dbReference>
<feature type="domain" description="Pterin-binding" evidence="14">
    <location>
        <begin position="14"/>
        <end position="260"/>
    </location>
</feature>
<dbReference type="InterPro" id="IPR006390">
    <property type="entry name" value="DHP_synth_dom"/>
</dbReference>
<dbReference type="AlphaFoldDB" id="A0A2S6HN14"/>
<proteinExistence type="inferred from homology"/>
<dbReference type="GO" id="GO:0046872">
    <property type="term" value="F:metal ion binding"/>
    <property type="evidence" value="ECO:0007669"/>
    <property type="project" value="UniProtKB-KW"/>
</dbReference>
<dbReference type="GO" id="GO:0004156">
    <property type="term" value="F:dihydropteroate synthase activity"/>
    <property type="evidence" value="ECO:0007669"/>
    <property type="project" value="UniProtKB-EC"/>
</dbReference>
<dbReference type="PANTHER" id="PTHR20941:SF1">
    <property type="entry name" value="FOLIC ACID SYNTHESIS PROTEIN FOL1"/>
    <property type="match status" value="1"/>
</dbReference>
<dbReference type="Pfam" id="PF00809">
    <property type="entry name" value="Pterin_bind"/>
    <property type="match status" value="1"/>
</dbReference>
<evidence type="ECO:0000256" key="6">
    <source>
        <dbReference type="ARBA" id="ARBA00016919"/>
    </source>
</evidence>
<evidence type="ECO:0000256" key="10">
    <source>
        <dbReference type="ARBA" id="ARBA00022909"/>
    </source>
</evidence>
<comment type="caution">
    <text evidence="15">The sequence shown here is derived from an EMBL/GenBank/DDBJ whole genome shotgun (WGS) entry which is preliminary data.</text>
</comment>
<evidence type="ECO:0000256" key="9">
    <source>
        <dbReference type="ARBA" id="ARBA00022842"/>
    </source>
</evidence>
<evidence type="ECO:0000256" key="2">
    <source>
        <dbReference type="ARBA" id="ARBA00001946"/>
    </source>
</evidence>
<protein>
    <recommendedName>
        <fullName evidence="6 13">Dihydropteroate synthase</fullName>
        <shortName evidence="13">DHPS</shortName>
        <ecNumber evidence="5 13">2.5.1.15</ecNumber>
    </recommendedName>
    <alternativeName>
        <fullName evidence="11 13">Dihydropteroate pyrophosphorylase</fullName>
    </alternativeName>
</protein>
<evidence type="ECO:0000313" key="16">
    <source>
        <dbReference type="Proteomes" id="UP000237749"/>
    </source>
</evidence>
<evidence type="ECO:0000256" key="4">
    <source>
        <dbReference type="ARBA" id="ARBA00009503"/>
    </source>
</evidence>
<dbReference type="PROSITE" id="PS50972">
    <property type="entry name" value="PTERIN_BINDING"/>
    <property type="match status" value="1"/>
</dbReference>
<dbReference type="UniPathway" id="UPA00077">
    <property type="reaction ID" value="UER00156"/>
</dbReference>
<name>A0A2S6HN14_9FIRM</name>
<evidence type="ECO:0000256" key="7">
    <source>
        <dbReference type="ARBA" id="ARBA00022679"/>
    </source>
</evidence>
<dbReference type="EC" id="2.5.1.15" evidence="5 13"/>
<evidence type="ECO:0000256" key="12">
    <source>
        <dbReference type="ARBA" id="ARBA00053449"/>
    </source>
</evidence>
<evidence type="ECO:0000256" key="11">
    <source>
        <dbReference type="ARBA" id="ARBA00030193"/>
    </source>
</evidence>
<dbReference type="SUPFAM" id="SSF51717">
    <property type="entry name" value="Dihydropteroate synthetase-like"/>
    <property type="match status" value="1"/>
</dbReference>
<keyword evidence="9 13" id="KW-0460">Magnesium</keyword>
<organism evidence="15 16">
    <name type="scientific">Lacrimispora xylanisolvens</name>
    <dbReference type="NCBI Taxonomy" id="384636"/>
    <lineage>
        <taxon>Bacteria</taxon>
        <taxon>Bacillati</taxon>
        <taxon>Bacillota</taxon>
        <taxon>Clostridia</taxon>
        <taxon>Lachnospirales</taxon>
        <taxon>Lachnospiraceae</taxon>
        <taxon>Lacrimispora</taxon>
    </lineage>
</organism>
<comment type="function">
    <text evidence="12 13">Catalyzes the condensation of para-aminobenzoate (pABA) with 6-hydroxymethyl-7,8-dihydropterin diphosphate (DHPt-PP) to form 7,8-dihydropteroate (H2Pte), the immediate precursor of folate derivatives.</text>
</comment>
<keyword evidence="10 13" id="KW-0289">Folate biosynthesis</keyword>
<evidence type="ECO:0000313" key="15">
    <source>
        <dbReference type="EMBL" id="PPK78874.1"/>
    </source>
</evidence>
<dbReference type="FunFam" id="3.20.20.20:FF:000006">
    <property type="entry name" value="Dihydropteroate synthase"/>
    <property type="match status" value="1"/>
</dbReference>
<dbReference type="OrthoDB" id="9811744at2"/>
<dbReference type="GO" id="GO:0046654">
    <property type="term" value="P:tetrahydrofolate biosynthetic process"/>
    <property type="evidence" value="ECO:0007669"/>
    <property type="project" value="UniProtKB-UniPathway"/>
</dbReference>
<sequence length="270" mass="29692">MIIGNTKFDIGARTYIVGIVNVTPDSFYDGGKHNSINQAISYAEKLVSEGADIIEIGGESSRPGAIPVEEEEELSRVLPVLKELKKHINVPISIDTRRASVAEQSICLGASMINDFGCMKKDEHMASVCSKYDVACCIMHNRDNMNYNNFILDVISDLNEALDIALNAGIPHDKIILDPGVGFAKTVALNVSVIKNLEEFSKLKYPVLIGTSRKSFIGNILNLPLEERLEATLATTALAISKHCDFIRVHDVKANKRVCIITDEIVRGRH</sequence>
<dbReference type="InterPro" id="IPR000489">
    <property type="entry name" value="Pterin-binding_dom"/>
</dbReference>
<evidence type="ECO:0000259" key="14">
    <source>
        <dbReference type="PROSITE" id="PS50972"/>
    </source>
</evidence>
<keyword evidence="7 13" id="KW-0808">Transferase</keyword>
<dbReference type="CDD" id="cd00739">
    <property type="entry name" value="DHPS"/>
    <property type="match status" value="1"/>
</dbReference>
<evidence type="ECO:0000256" key="13">
    <source>
        <dbReference type="RuleBase" id="RU361205"/>
    </source>
</evidence>
<dbReference type="InterPro" id="IPR045031">
    <property type="entry name" value="DHP_synth-like"/>
</dbReference>
<evidence type="ECO:0000256" key="3">
    <source>
        <dbReference type="ARBA" id="ARBA00004763"/>
    </source>
</evidence>
<dbReference type="PANTHER" id="PTHR20941">
    <property type="entry name" value="FOLATE SYNTHESIS PROTEINS"/>
    <property type="match status" value="1"/>
</dbReference>
<gene>
    <name evidence="15" type="ORF">BXY41_11233</name>
</gene>
<evidence type="ECO:0000256" key="5">
    <source>
        <dbReference type="ARBA" id="ARBA00012458"/>
    </source>
</evidence>
<keyword evidence="8 13" id="KW-0479">Metal-binding</keyword>
<evidence type="ECO:0000256" key="8">
    <source>
        <dbReference type="ARBA" id="ARBA00022723"/>
    </source>
</evidence>
<reference evidence="15 16" key="1">
    <citation type="submission" date="2018-02" db="EMBL/GenBank/DDBJ databases">
        <title>Genomic Encyclopedia of Archaeal and Bacterial Type Strains, Phase II (KMG-II): from individual species to whole genera.</title>
        <authorList>
            <person name="Goeker M."/>
        </authorList>
    </citation>
    <scope>NUCLEOTIDE SEQUENCE [LARGE SCALE GENOMIC DNA]</scope>
    <source>
        <strain evidence="15 16">DSM 3808</strain>
    </source>
</reference>
<dbReference type="GO" id="GO:0046656">
    <property type="term" value="P:folic acid biosynthetic process"/>
    <property type="evidence" value="ECO:0007669"/>
    <property type="project" value="UniProtKB-KW"/>
</dbReference>
<dbReference type="Gene3D" id="3.20.20.20">
    <property type="entry name" value="Dihydropteroate synthase-like"/>
    <property type="match status" value="1"/>
</dbReference>
<dbReference type="InterPro" id="IPR011005">
    <property type="entry name" value="Dihydropteroate_synth-like_sf"/>
</dbReference>
<comment type="catalytic activity">
    <reaction evidence="1">
        <text>(7,8-dihydropterin-6-yl)methyl diphosphate + 4-aminobenzoate = 7,8-dihydropteroate + diphosphate</text>
        <dbReference type="Rhea" id="RHEA:19949"/>
        <dbReference type="ChEBI" id="CHEBI:17836"/>
        <dbReference type="ChEBI" id="CHEBI:17839"/>
        <dbReference type="ChEBI" id="CHEBI:33019"/>
        <dbReference type="ChEBI" id="CHEBI:72950"/>
        <dbReference type="EC" id="2.5.1.15"/>
    </reaction>
</comment>
<dbReference type="PROSITE" id="PS00792">
    <property type="entry name" value="DHPS_1"/>
    <property type="match status" value="1"/>
</dbReference>
<accession>A0A2S6HN14</accession>
<keyword evidence="16" id="KW-1185">Reference proteome</keyword>
<dbReference type="RefSeq" id="WP_104438578.1">
    <property type="nucleotide sequence ID" value="NZ_PTJA01000012.1"/>
</dbReference>
<evidence type="ECO:0000256" key="1">
    <source>
        <dbReference type="ARBA" id="ARBA00000012"/>
    </source>
</evidence>
<dbReference type="Proteomes" id="UP000237749">
    <property type="component" value="Unassembled WGS sequence"/>
</dbReference>